<keyword evidence="11" id="KW-1185">Reference proteome</keyword>
<evidence type="ECO:0000256" key="9">
    <source>
        <dbReference type="ARBA" id="ARBA00033158"/>
    </source>
</evidence>
<accession>A0ABQ4S166</accession>
<evidence type="ECO:0000256" key="4">
    <source>
        <dbReference type="ARBA" id="ARBA00022618"/>
    </source>
</evidence>
<evidence type="ECO:0000313" key="11">
    <source>
        <dbReference type="Proteomes" id="UP001055125"/>
    </source>
</evidence>
<keyword evidence="5" id="KW-0717">Septation</keyword>
<organism evidence="10 11">
    <name type="scientific">Methylobacterium iners</name>
    <dbReference type="NCBI Taxonomy" id="418707"/>
    <lineage>
        <taxon>Bacteria</taxon>
        <taxon>Pseudomonadati</taxon>
        <taxon>Pseudomonadota</taxon>
        <taxon>Alphaproteobacteria</taxon>
        <taxon>Hyphomicrobiales</taxon>
        <taxon>Methylobacteriaceae</taxon>
        <taxon>Methylobacterium</taxon>
    </lineage>
</organism>
<dbReference type="InterPro" id="IPR036192">
    <property type="entry name" value="Cell_div_ZapA-like_sf"/>
</dbReference>
<keyword evidence="3" id="KW-0963">Cytoplasm</keyword>
<dbReference type="SUPFAM" id="SSF102829">
    <property type="entry name" value="Cell division protein ZapA-like"/>
    <property type="match status" value="1"/>
</dbReference>
<sequence>MPQINVTIDGKSYRMACAEGEEAHLAALAASFDARVAEMRKAFGEIGDMRLQVMAALTQADELTDVRRRFAELETETVALRATVAAADAEQAAAEARIAEGLTRAAERVERLANGLSAG</sequence>
<name>A0ABQ4S166_9HYPH</name>
<comment type="function">
    <text evidence="7">Activator of cell division through the inhibition of FtsZ GTPase activity, therefore promoting FtsZ assembly into bundles of protofilaments necessary for the formation of the division Z ring. It is recruited early at mid-cell but it is not essential for cell division.</text>
</comment>
<comment type="subunit">
    <text evidence="8">Homodimer. Interacts with FtsZ.</text>
</comment>
<dbReference type="RefSeq" id="WP_238244670.1">
    <property type="nucleotide sequence ID" value="NZ_BPQP01000038.1"/>
</dbReference>
<reference evidence="10" key="2">
    <citation type="submission" date="2021-08" db="EMBL/GenBank/DDBJ databases">
        <authorList>
            <person name="Tani A."/>
            <person name="Ola A."/>
            <person name="Ogura Y."/>
            <person name="Katsura K."/>
            <person name="Hayashi T."/>
        </authorList>
    </citation>
    <scope>NUCLEOTIDE SEQUENCE</scope>
    <source>
        <strain evidence="10">DSM 19015</strain>
    </source>
</reference>
<evidence type="ECO:0000256" key="3">
    <source>
        <dbReference type="ARBA" id="ARBA00022490"/>
    </source>
</evidence>
<reference evidence="10" key="1">
    <citation type="journal article" date="2021" name="Front. Microbiol.">
        <title>Comprehensive Comparative Genomics and Phenotyping of Methylobacterium Species.</title>
        <authorList>
            <person name="Alessa O."/>
            <person name="Ogura Y."/>
            <person name="Fujitani Y."/>
            <person name="Takami H."/>
            <person name="Hayashi T."/>
            <person name="Sahin N."/>
            <person name="Tani A."/>
        </authorList>
    </citation>
    <scope>NUCLEOTIDE SEQUENCE</scope>
    <source>
        <strain evidence="10">DSM 19015</strain>
    </source>
</reference>
<dbReference type="EMBL" id="BPQP01000038">
    <property type="protein sequence ID" value="GJD95532.1"/>
    <property type="molecule type" value="Genomic_DNA"/>
</dbReference>
<protein>
    <recommendedName>
        <fullName evidence="2">Cell division protein ZapA</fullName>
    </recommendedName>
    <alternativeName>
        <fullName evidence="9">Z ring-associated protein ZapA</fullName>
    </alternativeName>
</protein>
<dbReference type="Proteomes" id="UP001055125">
    <property type="component" value="Unassembled WGS sequence"/>
</dbReference>
<gene>
    <name evidence="10" type="ORF">OCOJLMKI_2745</name>
</gene>
<evidence type="ECO:0000256" key="7">
    <source>
        <dbReference type="ARBA" id="ARBA00024910"/>
    </source>
</evidence>
<comment type="subcellular location">
    <subcellularLocation>
        <location evidence="1">Cytoplasm</location>
    </subcellularLocation>
</comment>
<evidence type="ECO:0000256" key="2">
    <source>
        <dbReference type="ARBA" id="ARBA00015195"/>
    </source>
</evidence>
<dbReference type="Gene3D" id="3.30.160.880">
    <property type="entry name" value="Cell division protein ZapA protomer, N-terminal domain"/>
    <property type="match status" value="1"/>
</dbReference>
<comment type="caution">
    <text evidence="10">The sequence shown here is derived from an EMBL/GenBank/DDBJ whole genome shotgun (WGS) entry which is preliminary data.</text>
</comment>
<dbReference type="InterPro" id="IPR007838">
    <property type="entry name" value="Cell_div_ZapA-like"/>
</dbReference>
<evidence type="ECO:0000256" key="8">
    <source>
        <dbReference type="ARBA" id="ARBA00026068"/>
    </source>
</evidence>
<evidence type="ECO:0000256" key="1">
    <source>
        <dbReference type="ARBA" id="ARBA00004496"/>
    </source>
</evidence>
<proteinExistence type="predicted"/>
<evidence type="ECO:0000256" key="5">
    <source>
        <dbReference type="ARBA" id="ARBA00023210"/>
    </source>
</evidence>
<dbReference type="InterPro" id="IPR042233">
    <property type="entry name" value="Cell_div_ZapA_N"/>
</dbReference>
<dbReference type="PANTHER" id="PTHR34981">
    <property type="entry name" value="CELL DIVISION PROTEIN ZAPA"/>
    <property type="match status" value="1"/>
</dbReference>
<evidence type="ECO:0000313" key="10">
    <source>
        <dbReference type="EMBL" id="GJD95532.1"/>
    </source>
</evidence>
<evidence type="ECO:0000256" key="6">
    <source>
        <dbReference type="ARBA" id="ARBA00023306"/>
    </source>
</evidence>
<dbReference type="PANTHER" id="PTHR34981:SF1">
    <property type="entry name" value="CELL DIVISION PROTEIN ZAPA"/>
    <property type="match status" value="1"/>
</dbReference>
<keyword evidence="6" id="KW-0131">Cell cycle</keyword>
<keyword evidence="4" id="KW-0132">Cell division</keyword>
<dbReference type="Pfam" id="PF05164">
    <property type="entry name" value="ZapA"/>
    <property type="match status" value="1"/>
</dbReference>